<dbReference type="Gene3D" id="1.10.630.10">
    <property type="entry name" value="Cytochrome P450"/>
    <property type="match status" value="1"/>
</dbReference>
<evidence type="ECO:0000256" key="7">
    <source>
        <dbReference type="PIRSR" id="PIRSR602401-1"/>
    </source>
</evidence>
<dbReference type="InterPro" id="IPR036396">
    <property type="entry name" value="Cyt_P450_sf"/>
</dbReference>
<dbReference type="PRINTS" id="PR00463">
    <property type="entry name" value="EP450I"/>
</dbReference>
<dbReference type="Proteomes" id="UP001497623">
    <property type="component" value="Unassembled WGS sequence"/>
</dbReference>
<gene>
    <name evidence="11" type="ORF">MNOR_LOCUS6314</name>
</gene>
<dbReference type="GO" id="GO:0016705">
    <property type="term" value="F:oxidoreductase activity, acting on paired donors, with incorporation or reduction of molecular oxygen"/>
    <property type="evidence" value="ECO:0007669"/>
    <property type="project" value="InterPro"/>
</dbReference>
<dbReference type="InterPro" id="IPR001128">
    <property type="entry name" value="Cyt_P450"/>
</dbReference>
<evidence type="ECO:0008006" key="13">
    <source>
        <dbReference type="Google" id="ProtNLM"/>
    </source>
</evidence>
<organism evidence="11 12">
    <name type="scientific">Meganyctiphanes norvegica</name>
    <name type="common">Northern krill</name>
    <name type="synonym">Thysanopoda norvegica</name>
    <dbReference type="NCBI Taxonomy" id="48144"/>
    <lineage>
        <taxon>Eukaryota</taxon>
        <taxon>Metazoa</taxon>
        <taxon>Ecdysozoa</taxon>
        <taxon>Arthropoda</taxon>
        <taxon>Crustacea</taxon>
        <taxon>Multicrustacea</taxon>
        <taxon>Malacostraca</taxon>
        <taxon>Eumalacostraca</taxon>
        <taxon>Eucarida</taxon>
        <taxon>Euphausiacea</taxon>
        <taxon>Euphausiidae</taxon>
        <taxon>Meganyctiphanes</taxon>
    </lineage>
</organism>
<accession>A0AAV2Q0R9</accession>
<dbReference type="PROSITE" id="PS00086">
    <property type="entry name" value="CYTOCHROME_P450"/>
    <property type="match status" value="1"/>
</dbReference>
<evidence type="ECO:0000256" key="5">
    <source>
        <dbReference type="ARBA" id="ARBA00023004"/>
    </source>
</evidence>
<evidence type="ECO:0000256" key="6">
    <source>
        <dbReference type="ARBA" id="ARBA00023033"/>
    </source>
</evidence>
<evidence type="ECO:0000313" key="12">
    <source>
        <dbReference type="Proteomes" id="UP001497623"/>
    </source>
</evidence>
<evidence type="ECO:0000256" key="4">
    <source>
        <dbReference type="ARBA" id="ARBA00023002"/>
    </source>
</evidence>
<dbReference type="PANTHER" id="PTHR24303:SF31">
    <property type="entry name" value="CYTOCHROME P450 307A1-RELATED"/>
    <property type="match status" value="1"/>
</dbReference>
<feature type="signal peptide" evidence="10">
    <location>
        <begin position="1"/>
        <end position="19"/>
    </location>
</feature>
<dbReference type="GO" id="GO:0004497">
    <property type="term" value="F:monooxygenase activity"/>
    <property type="evidence" value="ECO:0007669"/>
    <property type="project" value="UniProtKB-KW"/>
</dbReference>
<feature type="non-terminal residue" evidence="11">
    <location>
        <position position="515"/>
    </location>
</feature>
<dbReference type="InterPro" id="IPR002401">
    <property type="entry name" value="Cyt_P450_E_grp-I"/>
</dbReference>
<dbReference type="Pfam" id="PF00067">
    <property type="entry name" value="p450"/>
    <property type="match status" value="1"/>
</dbReference>
<reference evidence="11 12" key="1">
    <citation type="submission" date="2024-05" db="EMBL/GenBank/DDBJ databases">
        <authorList>
            <person name="Wallberg A."/>
        </authorList>
    </citation>
    <scope>NUCLEOTIDE SEQUENCE [LARGE SCALE GENOMIC DNA]</scope>
</reference>
<dbReference type="AlphaFoldDB" id="A0AAV2Q0R9"/>
<comment type="cofactor">
    <cofactor evidence="1 7">
        <name>heme</name>
        <dbReference type="ChEBI" id="CHEBI:30413"/>
    </cofactor>
</comment>
<proteinExistence type="inferred from homology"/>
<keyword evidence="10" id="KW-0732">Signal</keyword>
<keyword evidence="6 8" id="KW-0503">Monooxygenase</keyword>
<evidence type="ECO:0000256" key="10">
    <source>
        <dbReference type="SAM" id="SignalP"/>
    </source>
</evidence>
<evidence type="ECO:0000256" key="1">
    <source>
        <dbReference type="ARBA" id="ARBA00001971"/>
    </source>
</evidence>
<comment type="caution">
    <text evidence="11">The sequence shown here is derived from an EMBL/GenBank/DDBJ whole genome shotgun (WGS) entry which is preliminary data.</text>
</comment>
<dbReference type="PANTHER" id="PTHR24303">
    <property type="entry name" value="HEME-BINDING MONOOXYGENASE FAMILY"/>
    <property type="match status" value="1"/>
</dbReference>
<dbReference type="InterPro" id="IPR017972">
    <property type="entry name" value="Cyt_P450_CS"/>
</dbReference>
<keyword evidence="12" id="KW-1185">Reference proteome</keyword>
<evidence type="ECO:0000256" key="8">
    <source>
        <dbReference type="RuleBase" id="RU000461"/>
    </source>
</evidence>
<evidence type="ECO:0000256" key="3">
    <source>
        <dbReference type="ARBA" id="ARBA00022723"/>
    </source>
</evidence>
<dbReference type="GO" id="GO:0020037">
    <property type="term" value="F:heme binding"/>
    <property type="evidence" value="ECO:0007669"/>
    <property type="project" value="InterPro"/>
</dbReference>
<name>A0AAV2Q0R9_MEGNR</name>
<feature type="binding site" description="axial binding residue" evidence="7">
    <location>
        <position position="464"/>
    </location>
    <ligand>
        <name>heme</name>
        <dbReference type="ChEBI" id="CHEBI:30413"/>
    </ligand>
    <ligandPart>
        <name>Fe</name>
        <dbReference type="ChEBI" id="CHEBI:18248"/>
    </ligandPart>
</feature>
<protein>
    <recommendedName>
        <fullName evidence="13">Cytochrome P450</fullName>
    </recommendedName>
</protein>
<dbReference type="SUPFAM" id="SSF48264">
    <property type="entry name" value="Cytochrome P450"/>
    <property type="match status" value="1"/>
</dbReference>
<keyword evidence="5 7" id="KW-0408">Iron</keyword>
<feature type="region of interest" description="Disordered" evidence="9">
    <location>
        <begin position="33"/>
        <end position="58"/>
    </location>
</feature>
<evidence type="ECO:0000256" key="9">
    <source>
        <dbReference type="SAM" id="MobiDB-lite"/>
    </source>
</evidence>
<comment type="similarity">
    <text evidence="2 8">Belongs to the cytochrome P450 family.</text>
</comment>
<sequence>MIFMLTPATLVLLAVVVVAAALHAISSSRRKRRSLSNSPLGANQSADAETAALPTAPGPSTVPILGSLHHMRNYNENPFEGFTVMSEEFGPVYSLKMGSTPAVVVSSFEGIKEVLIKKGSAFDGRPDILRFNLYFGGDRNQSLALCDYNNTQKTRRQLARAFLMARPESSNFEILDQMIAVETEKMMSILQNKTSSPVDIKTIVATSGMNMFTNYMCSTNFEYEDKEFKQIVSCFNAIFDDVNEGHPTDFLPWLTPFYGSYLNNLRHQASSIRDWILKSIIQDRLDTIETKEDIKDLADALMYNFKFQEEGVESLDLENVLFELEDLLGGSASLGNMTLRALYYITQNPDVMKSLQKEIDEVIGDSRLPNVLDRNDMPYMEAFMLEVLRSTSSPIVPHCATEDSSIGGFDVKKGTVVFINNYKINLSADYWDQPEEFRPTRFLDNGKVKKPAYFLPFSTGRRACIGTRIFSNITFVVVSALMQQFDVSLPTDQSFKLKQGSIAIKPQDVIFTKRQ</sequence>
<evidence type="ECO:0000256" key="2">
    <source>
        <dbReference type="ARBA" id="ARBA00010617"/>
    </source>
</evidence>
<dbReference type="GO" id="GO:0005506">
    <property type="term" value="F:iron ion binding"/>
    <property type="evidence" value="ECO:0007669"/>
    <property type="project" value="InterPro"/>
</dbReference>
<dbReference type="EMBL" id="CAXKWB010002589">
    <property type="protein sequence ID" value="CAL4067238.1"/>
    <property type="molecule type" value="Genomic_DNA"/>
</dbReference>
<keyword evidence="3 7" id="KW-0479">Metal-binding</keyword>
<evidence type="ECO:0000313" key="11">
    <source>
        <dbReference type="EMBL" id="CAL4067238.1"/>
    </source>
</evidence>
<keyword evidence="4 8" id="KW-0560">Oxidoreductase</keyword>
<feature type="chain" id="PRO_5043808240" description="Cytochrome P450" evidence="10">
    <location>
        <begin position="20"/>
        <end position="515"/>
    </location>
</feature>
<keyword evidence="7 8" id="KW-0349">Heme</keyword>